<comment type="function">
    <text evidence="2 17">Membrane-anchoring subunit of succinate dehydrogenase (SDH).</text>
</comment>
<evidence type="ECO:0000256" key="8">
    <source>
        <dbReference type="ARBA" id="ARBA00022519"/>
    </source>
</evidence>
<feature type="transmembrane region" description="Helical" evidence="18">
    <location>
        <begin position="59"/>
        <end position="80"/>
    </location>
</feature>
<proteinExistence type="predicted"/>
<comment type="pathway">
    <text evidence="4 17">Carbohydrate metabolism; tricarboxylic acid cycle.</text>
</comment>
<evidence type="ECO:0000256" key="6">
    <source>
        <dbReference type="ARBA" id="ARBA00022448"/>
    </source>
</evidence>
<evidence type="ECO:0000256" key="5">
    <source>
        <dbReference type="ARBA" id="ARBA00019425"/>
    </source>
</evidence>
<keyword evidence="13 17" id="KW-0249">Electron transport</keyword>
<comment type="caution">
    <text evidence="19">The sequence shown here is derived from an EMBL/GenBank/DDBJ whole genome shotgun (WGS) entry which is preliminary data.</text>
</comment>
<dbReference type="PANTHER" id="PTHR38689">
    <property type="entry name" value="SUCCINATE DEHYDROGENASE HYDROPHOBIC MEMBRANE ANCHOR SUBUNIT"/>
    <property type="match status" value="1"/>
</dbReference>
<dbReference type="Proteomes" id="UP001595840">
    <property type="component" value="Unassembled WGS sequence"/>
</dbReference>
<evidence type="ECO:0000256" key="15">
    <source>
        <dbReference type="ARBA" id="ARBA00023004"/>
    </source>
</evidence>
<organism evidence="19 20">
    <name type="scientific">Simiduia curdlanivorans</name>
    <dbReference type="NCBI Taxonomy" id="1492769"/>
    <lineage>
        <taxon>Bacteria</taxon>
        <taxon>Pseudomonadati</taxon>
        <taxon>Pseudomonadota</taxon>
        <taxon>Gammaproteobacteria</taxon>
        <taxon>Cellvibrionales</taxon>
        <taxon>Cellvibrionaceae</taxon>
        <taxon>Simiduia</taxon>
    </lineage>
</organism>
<keyword evidence="7 17" id="KW-1003">Cell membrane</keyword>
<evidence type="ECO:0000256" key="1">
    <source>
        <dbReference type="ARBA" id="ARBA00001971"/>
    </source>
</evidence>
<gene>
    <name evidence="19" type="primary">sdhD</name>
    <name evidence="19" type="ORF">ACFOX3_18535</name>
</gene>
<dbReference type="InterPro" id="IPR000701">
    <property type="entry name" value="SuccDH_FuR_B_TM-su"/>
</dbReference>
<keyword evidence="14 18" id="KW-1133">Transmembrane helix</keyword>
<evidence type="ECO:0000256" key="13">
    <source>
        <dbReference type="ARBA" id="ARBA00022982"/>
    </source>
</evidence>
<evidence type="ECO:0000256" key="10">
    <source>
        <dbReference type="ARBA" id="ARBA00022617"/>
    </source>
</evidence>
<comment type="subcellular location">
    <subcellularLocation>
        <location evidence="3 17">Cell inner membrane</location>
        <topology evidence="3 17">Multi-pass membrane protein</topology>
    </subcellularLocation>
</comment>
<dbReference type="Gene3D" id="1.20.1300.10">
    <property type="entry name" value="Fumarate reductase/succinate dehydrogenase, transmembrane subunit"/>
    <property type="match status" value="1"/>
</dbReference>
<evidence type="ECO:0000256" key="3">
    <source>
        <dbReference type="ARBA" id="ARBA00004429"/>
    </source>
</evidence>
<evidence type="ECO:0000256" key="9">
    <source>
        <dbReference type="ARBA" id="ARBA00022532"/>
    </source>
</evidence>
<sequence>MVTAVTSFGRSGLYDWLIQRISAVVMAAYTIFLAGFIACTPDLTFELWQGLFNQLWMRIFTLATLLSIAAHAWIGLWAVLTDYLTNQLMGTKATILRLLAQMGLGVITLTYLVWGIEILWGL</sequence>
<dbReference type="CDD" id="cd03494">
    <property type="entry name" value="SQR_TypeC_SdhD"/>
    <property type="match status" value="1"/>
</dbReference>
<name>A0ABV8V9G0_9GAMM</name>
<feature type="transmembrane region" description="Helical" evidence="18">
    <location>
        <begin position="100"/>
        <end position="120"/>
    </location>
</feature>
<keyword evidence="8 17" id="KW-0997">Cell inner membrane</keyword>
<evidence type="ECO:0000313" key="20">
    <source>
        <dbReference type="Proteomes" id="UP001595840"/>
    </source>
</evidence>
<keyword evidence="11 18" id="KW-0812">Transmembrane</keyword>
<comment type="cofactor">
    <cofactor evidence="1">
        <name>heme</name>
        <dbReference type="ChEBI" id="CHEBI:30413"/>
    </cofactor>
</comment>
<dbReference type="InterPro" id="IPR014312">
    <property type="entry name" value="Succ_DH_anchor"/>
</dbReference>
<keyword evidence="15" id="KW-0408">Iron</keyword>
<evidence type="ECO:0000256" key="16">
    <source>
        <dbReference type="ARBA" id="ARBA00023136"/>
    </source>
</evidence>
<evidence type="ECO:0000256" key="12">
    <source>
        <dbReference type="ARBA" id="ARBA00022723"/>
    </source>
</evidence>
<keyword evidence="6 17" id="KW-0813">Transport</keyword>
<evidence type="ECO:0000313" key="19">
    <source>
        <dbReference type="EMBL" id="MFC4364313.1"/>
    </source>
</evidence>
<evidence type="ECO:0000256" key="14">
    <source>
        <dbReference type="ARBA" id="ARBA00022989"/>
    </source>
</evidence>
<dbReference type="PANTHER" id="PTHR38689:SF1">
    <property type="entry name" value="SUCCINATE DEHYDROGENASE HYDROPHOBIC MEMBRANE ANCHOR SUBUNIT"/>
    <property type="match status" value="1"/>
</dbReference>
<keyword evidence="20" id="KW-1185">Reference proteome</keyword>
<dbReference type="SUPFAM" id="SSF81343">
    <property type="entry name" value="Fumarate reductase respiratory complex transmembrane subunits"/>
    <property type="match status" value="1"/>
</dbReference>
<dbReference type="InterPro" id="IPR034804">
    <property type="entry name" value="SQR/QFR_C/D"/>
</dbReference>
<evidence type="ECO:0000256" key="7">
    <source>
        <dbReference type="ARBA" id="ARBA00022475"/>
    </source>
</evidence>
<evidence type="ECO:0000256" key="17">
    <source>
        <dbReference type="PIRNR" id="PIRNR000169"/>
    </source>
</evidence>
<accession>A0ABV8V9G0</accession>
<dbReference type="Pfam" id="PF01127">
    <property type="entry name" value="Sdh_cyt"/>
    <property type="match status" value="1"/>
</dbReference>
<feature type="transmembrane region" description="Helical" evidence="18">
    <location>
        <begin position="17"/>
        <end position="38"/>
    </location>
</feature>
<dbReference type="RefSeq" id="WP_290262297.1">
    <property type="nucleotide sequence ID" value="NZ_JAUFQG010000004.1"/>
</dbReference>
<dbReference type="PIRSF" id="PIRSF000169">
    <property type="entry name" value="SDH_D"/>
    <property type="match status" value="1"/>
</dbReference>
<evidence type="ECO:0000256" key="2">
    <source>
        <dbReference type="ARBA" id="ARBA00004050"/>
    </source>
</evidence>
<evidence type="ECO:0000256" key="4">
    <source>
        <dbReference type="ARBA" id="ARBA00005163"/>
    </source>
</evidence>
<dbReference type="EMBL" id="JBHSCX010000021">
    <property type="protein sequence ID" value="MFC4364313.1"/>
    <property type="molecule type" value="Genomic_DNA"/>
</dbReference>
<keyword evidence="10" id="KW-0349">Heme</keyword>
<dbReference type="NCBIfam" id="TIGR02968">
    <property type="entry name" value="succ_dehyd_anc"/>
    <property type="match status" value="1"/>
</dbReference>
<reference evidence="20" key="1">
    <citation type="journal article" date="2019" name="Int. J. Syst. Evol. Microbiol.">
        <title>The Global Catalogue of Microorganisms (GCM) 10K type strain sequencing project: providing services to taxonomists for standard genome sequencing and annotation.</title>
        <authorList>
            <consortium name="The Broad Institute Genomics Platform"/>
            <consortium name="The Broad Institute Genome Sequencing Center for Infectious Disease"/>
            <person name="Wu L."/>
            <person name="Ma J."/>
        </authorList>
    </citation>
    <scope>NUCLEOTIDE SEQUENCE [LARGE SCALE GENOMIC DNA]</scope>
    <source>
        <strain evidence="20">CECT 8570</strain>
    </source>
</reference>
<evidence type="ECO:0000256" key="11">
    <source>
        <dbReference type="ARBA" id="ARBA00022692"/>
    </source>
</evidence>
<protein>
    <recommendedName>
        <fullName evidence="5 17">Succinate dehydrogenase hydrophobic membrane anchor subunit</fullName>
    </recommendedName>
</protein>
<evidence type="ECO:0000256" key="18">
    <source>
        <dbReference type="SAM" id="Phobius"/>
    </source>
</evidence>
<keyword evidence="9 17" id="KW-0816">Tricarboxylic acid cycle</keyword>
<keyword evidence="16 17" id="KW-0472">Membrane</keyword>
<keyword evidence="12" id="KW-0479">Metal-binding</keyword>